<dbReference type="GO" id="GO:0000723">
    <property type="term" value="P:telomere maintenance"/>
    <property type="evidence" value="ECO:0007669"/>
    <property type="project" value="InterPro"/>
</dbReference>
<dbReference type="SUPFAM" id="SSF52540">
    <property type="entry name" value="P-loop containing nucleoside triphosphate hydrolases"/>
    <property type="match status" value="1"/>
</dbReference>
<dbReference type="OrthoDB" id="1918649at2759"/>
<keyword evidence="1" id="KW-0227">DNA damage</keyword>
<dbReference type="InterPro" id="IPR027417">
    <property type="entry name" value="P-loop_NTPase"/>
</dbReference>
<keyword evidence="1" id="KW-0547">Nucleotide-binding</keyword>
<comment type="caution">
    <text evidence="3">The sequence shown here is derived from an EMBL/GenBank/DDBJ whole genome shotgun (WGS) entry which is preliminary data.</text>
</comment>
<protein>
    <recommendedName>
        <fullName evidence="1">ATP-dependent DNA helicase</fullName>
        <ecNumber evidence="1">5.6.2.3</ecNumber>
    </recommendedName>
</protein>
<dbReference type="Proteomes" id="UP000326396">
    <property type="component" value="Linkage Group LG2"/>
</dbReference>
<comment type="catalytic activity">
    <reaction evidence="1">
        <text>ATP + H2O = ADP + phosphate + H(+)</text>
        <dbReference type="Rhea" id="RHEA:13065"/>
        <dbReference type="ChEBI" id="CHEBI:15377"/>
        <dbReference type="ChEBI" id="CHEBI:15378"/>
        <dbReference type="ChEBI" id="CHEBI:30616"/>
        <dbReference type="ChEBI" id="CHEBI:43474"/>
        <dbReference type="ChEBI" id="CHEBI:456216"/>
        <dbReference type="EC" id="5.6.2.3"/>
    </reaction>
</comment>
<evidence type="ECO:0000313" key="3">
    <source>
        <dbReference type="EMBL" id="KAD4585803.1"/>
    </source>
</evidence>
<comment type="similarity">
    <text evidence="1">Belongs to the helicase family.</text>
</comment>
<dbReference type="EC" id="5.6.2.3" evidence="1"/>
<reference evidence="3 4" key="1">
    <citation type="submission" date="2019-05" db="EMBL/GenBank/DDBJ databases">
        <title>Mikania micrantha, genome provides insights into the molecular mechanism of rapid growth.</title>
        <authorList>
            <person name="Liu B."/>
        </authorList>
    </citation>
    <scope>NUCLEOTIDE SEQUENCE [LARGE SCALE GENOMIC DNA]</scope>
    <source>
        <strain evidence="3">NLD-2019</strain>
        <tissue evidence="3">Leaf</tissue>
    </source>
</reference>
<accession>A0A5N6NET0</accession>
<keyword evidence="1" id="KW-0067">ATP-binding</keyword>
<gene>
    <name evidence="3" type="ORF">E3N88_23404</name>
</gene>
<name>A0A5N6NET0_9ASTR</name>
<organism evidence="3 4">
    <name type="scientific">Mikania micrantha</name>
    <name type="common">bitter vine</name>
    <dbReference type="NCBI Taxonomy" id="192012"/>
    <lineage>
        <taxon>Eukaryota</taxon>
        <taxon>Viridiplantae</taxon>
        <taxon>Streptophyta</taxon>
        <taxon>Embryophyta</taxon>
        <taxon>Tracheophyta</taxon>
        <taxon>Spermatophyta</taxon>
        <taxon>Magnoliopsida</taxon>
        <taxon>eudicotyledons</taxon>
        <taxon>Gunneridae</taxon>
        <taxon>Pentapetalae</taxon>
        <taxon>asterids</taxon>
        <taxon>campanulids</taxon>
        <taxon>Asterales</taxon>
        <taxon>Asteraceae</taxon>
        <taxon>Asteroideae</taxon>
        <taxon>Heliantheae alliance</taxon>
        <taxon>Eupatorieae</taxon>
        <taxon>Mikania</taxon>
    </lineage>
</organism>
<dbReference type="PANTHER" id="PTHR10492">
    <property type="match status" value="1"/>
</dbReference>
<sequence length="252" mass="28194">MKNLTLFEIEKYLVRNNSTLARFAGMPYPDDDSLSSISNCLIHEELSYDVTNLQDELHSLLTSLTNEQRLVFDDIMKTVEGNEGGVFFVYSYGGTGKTFLWKTLSAAIRSKAEIVLNVASSGIASLLLSGGRTAHSRFHIPFNLTEDSVFQIKPQSDVANLLKETKLIIWDEASMVHKHAFEALDRTMKDIFNSGTSVNSDIPFRGKVIVFGGDFRQILPVVPNGDLVNLMEKVYENSSKLLHSQKANHDLF</sequence>
<dbReference type="PANTHER" id="PTHR10492:SF101">
    <property type="entry name" value="ATP-DEPENDENT DNA HELICASE"/>
    <property type="match status" value="1"/>
</dbReference>
<dbReference type="Gene3D" id="3.40.50.300">
    <property type="entry name" value="P-loop containing nucleotide triphosphate hydrolases"/>
    <property type="match status" value="1"/>
</dbReference>
<dbReference type="GO" id="GO:0043139">
    <property type="term" value="F:5'-3' DNA helicase activity"/>
    <property type="evidence" value="ECO:0007669"/>
    <property type="project" value="UniProtKB-EC"/>
</dbReference>
<keyword evidence="1" id="KW-0234">DNA repair</keyword>
<feature type="domain" description="DNA helicase Pif1-like DEAD-box helicase" evidence="2">
    <location>
        <begin position="64"/>
        <end position="238"/>
    </location>
</feature>
<comment type="cofactor">
    <cofactor evidence="1">
        <name>Mg(2+)</name>
        <dbReference type="ChEBI" id="CHEBI:18420"/>
    </cofactor>
</comment>
<keyword evidence="4" id="KW-1185">Reference proteome</keyword>
<keyword evidence="1" id="KW-0347">Helicase</keyword>
<dbReference type="GO" id="GO:0005524">
    <property type="term" value="F:ATP binding"/>
    <property type="evidence" value="ECO:0007669"/>
    <property type="project" value="UniProtKB-KW"/>
</dbReference>
<dbReference type="GO" id="GO:0006310">
    <property type="term" value="P:DNA recombination"/>
    <property type="evidence" value="ECO:0007669"/>
    <property type="project" value="UniProtKB-KW"/>
</dbReference>
<dbReference type="AlphaFoldDB" id="A0A5N6NET0"/>
<evidence type="ECO:0000256" key="1">
    <source>
        <dbReference type="RuleBase" id="RU363044"/>
    </source>
</evidence>
<dbReference type="EMBL" id="SZYD01000012">
    <property type="protein sequence ID" value="KAD4585803.1"/>
    <property type="molecule type" value="Genomic_DNA"/>
</dbReference>
<dbReference type="InterPro" id="IPR010285">
    <property type="entry name" value="DNA_helicase_pif1-like_DEAD"/>
</dbReference>
<dbReference type="GO" id="GO:0016887">
    <property type="term" value="F:ATP hydrolysis activity"/>
    <property type="evidence" value="ECO:0007669"/>
    <property type="project" value="RHEA"/>
</dbReference>
<keyword evidence="1" id="KW-0378">Hydrolase</keyword>
<evidence type="ECO:0000259" key="2">
    <source>
        <dbReference type="Pfam" id="PF05970"/>
    </source>
</evidence>
<evidence type="ECO:0000313" key="4">
    <source>
        <dbReference type="Proteomes" id="UP000326396"/>
    </source>
</evidence>
<proteinExistence type="inferred from homology"/>
<dbReference type="GO" id="GO:0006281">
    <property type="term" value="P:DNA repair"/>
    <property type="evidence" value="ECO:0007669"/>
    <property type="project" value="UniProtKB-KW"/>
</dbReference>
<keyword evidence="1" id="KW-0233">DNA recombination</keyword>
<dbReference type="Pfam" id="PF05970">
    <property type="entry name" value="PIF1"/>
    <property type="match status" value="1"/>
</dbReference>